<evidence type="ECO:0000256" key="6">
    <source>
        <dbReference type="SAM" id="SignalP"/>
    </source>
</evidence>
<dbReference type="InterPro" id="IPR023765">
    <property type="entry name" value="SBP_5_CS"/>
</dbReference>
<reference evidence="8 9" key="1">
    <citation type="submission" date="2020-11" db="EMBL/GenBank/DDBJ databases">
        <title>Fusibacter basophilias sp. nov.</title>
        <authorList>
            <person name="Qiu D."/>
        </authorList>
    </citation>
    <scope>NUCLEOTIDE SEQUENCE [LARGE SCALE GENOMIC DNA]</scope>
    <source>
        <strain evidence="8 9">Q10-2</strain>
    </source>
</reference>
<dbReference type="InterPro" id="IPR039424">
    <property type="entry name" value="SBP_5"/>
</dbReference>
<evidence type="ECO:0000313" key="8">
    <source>
        <dbReference type="EMBL" id="MBF4694214.1"/>
    </source>
</evidence>
<evidence type="ECO:0000256" key="4">
    <source>
        <dbReference type="ARBA" id="ARBA00022729"/>
    </source>
</evidence>
<accession>A0ABR9ZUS3</accession>
<feature type="compositionally biased region" description="Polar residues" evidence="5">
    <location>
        <begin position="36"/>
        <end position="51"/>
    </location>
</feature>
<keyword evidence="9" id="KW-1185">Reference proteome</keyword>
<organism evidence="8 9">
    <name type="scientific">Fusibacter ferrireducens</name>
    <dbReference type="NCBI Taxonomy" id="2785058"/>
    <lineage>
        <taxon>Bacteria</taxon>
        <taxon>Bacillati</taxon>
        <taxon>Bacillota</taxon>
        <taxon>Clostridia</taxon>
        <taxon>Eubacteriales</taxon>
        <taxon>Eubacteriales Family XII. Incertae Sedis</taxon>
        <taxon>Fusibacter</taxon>
    </lineage>
</organism>
<dbReference type="Proteomes" id="UP000614200">
    <property type="component" value="Unassembled WGS sequence"/>
</dbReference>
<dbReference type="PIRSF" id="PIRSF002741">
    <property type="entry name" value="MppA"/>
    <property type="match status" value="1"/>
</dbReference>
<dbReference type="RefSeq" id="WP_194702451.1">
    <property type="nucleotide sequence ID" value="NZ_JADKNH010000008.1"/>
</dbReference>
<dbReference type="Gene3D" id="3.90.76.10">
    <property type="entry name" value="Dipeptide-binding Protein, Domain 1"/>
    <property type="match status" value="1"/>
</dbReference>
<feature type="domain" description="Solute-binding protein family 5" evidence="7">
    <location>
        <begin position="99"/>
        <end position="480"/>
    </location>
</feature>
<dbReference type="Gene3D" id="3.10.105.10">
    <property type="entry name" value="Dipeptide-binding Protein, Domain 3"/>
    <property type="match status" value="1"/>
</dbReference>
<feature type="chain" id="PRO_5046305328" description="Solute-binding protein family 5 domain-containing protein" evidence="6">
    <location>
        <begin position="26"/>
        <end position="571"/>
    </location>
</feature>
<dbReference type="SUPFAM" id="SSF53850">
    <property type="entry name" value="Periplasmic binding protein-like II"/>
    <property type="match status" value="1"/>
</dbReference>
<dbReference type="EMBL" id="JADKNH010000008">
    <property type="protein sequence ID" value="MBF4694214.1"/>
    <property type="molecule type" value="Genomic_DNA"/>
</dbReference>
<dbReference type="Pfam" id="PF00496">
    <property type="entry name" value="SBP_bac_5"/>
    <property type="match status" value="1"/>
</dbReference>
<evidence type="ECO:0000256" key="5">
    <source>
        <dbReference type="SAM" id="MobiDB-lite"/>
    </source>
</evidence>
<dbReference type="PROSITE" id="PS51257">
    <property type="entry name" value="PROKAR_LIPOPROTEIN"/>
    <property type="match status" value="1"/>
</dbReference>
<dbReference type="Gene3D" id="3.40.190.10">
    <property type="entry name" value="Periplasmic binding protein-like II"/>
    <property type="match status" value="1"/>
</dbReference>
<sequence>MKRILTLSMLVICIAAMMMGCSSKADSKDQSAATPAASTEANNSEGTTETGIKQGGTVRYAAFGTAPGIFNPVLQSNSFDVYEMEVMFEGLLRKSMVNELEPCLAESFSVSEDKKTLTFKLRENVKWHDGEPFTAEDVKFTFEFICHPDYTGPYSAIGKAIAGSDEYMTGTADGVSGVEIVDPNTVTITTKDVDATMMERLCTSILIIPKHVWGDIPVKQAAEQTELLRNPVGTGAFKISKFVPDQYVEMVANDLYWNGRPHVDKYIIQVANPETAQTQIINNEVDILAVKQMNPDDLEYYKSSGIFVDTISFDAAMNLGVNNSVEILNDKRVRQAFAYAIDREAIVRDILYGYGTVANVPYQPDFWANPKEGLNTYSYNPQKSIELLEEAGWQYKANDKQMYKDGKPVKFTLKYYSGNKQVENIAPFIQQSLKEIGVQVDLQISEYSTMLADMKSGDFELYIAAHKNGVAGDMKMQYNSAFAPPNGTNYSRFSNSRVDELSEQGIKLLSIEDRKPIYFEISKILNEELPIVYLYHWHQGMAINGKLKGVQVTPNSLLGINYQTEKWYFED</sequence>
<evidence type="ECO:0000256" key="3">
    <source>
        <dbReference type="ARBA" id="ARBA00022448"/>
    </source>
</evidence>
<proteinExistence type="inferred from homology"/>
<comment type="subcellular location">
    <subcellularLocation>
        <location evidence="1">Cell membrane</location>
        <topology evidence="1">Lipid-anchor</topology>
    </subcellularLocation>
</comment>
<comment type="caution">
    <text evidence="8">The sequence shown here is derived from an EMBL/GenBank/DDBJ whole genome shotgun (WGS) entry which is preliminary data.</text>
</comment>
<gene>
    <name evidence="8" type="ORF">ISU02_13915</name>
</gene>
<evidence type="ECO:0000259" key="7">
    <source>
        <dbReference type="Pfam" id="PF00496"/>
    </source>
</evidence>
<feature type="signal peptide" evidence="6">
    <location>
        <begin position="1"/>
        <end position="25"/>
    </location>
</feature>
<dbReference type="PROSITE" id="PS01040">
    <property type="entry name" value="SBP_BACTERIAL_5"/>
    <property type="match status" value="1"/>
</dbReference>
<protein>
    <recommendedName>
        <fullName evidence="7">Solute-binding protein family 5 domain-containing protein</fullName>
    </recommendedName>
</protein>
<evidence type="ECO:0000256" key="2">
    <source>
        <dbReference type="ARBA" id="ARBA00005695"/>
    </source>
</evidence>
<evidence type="ECO:0000256" key="1">
    <source>
        <dbReference type="ARBA" id="ARBA00004193"/>
    </source>
</evidence>
<evidence type="ECO:0000313" key="9">
    <source>
        <dbReference type="Proteomes" id="UP000614200"/>
    </source>
</evidence>
<dbReference type="InterPro" id="IPR000914">
    <property type="entry name" value="SBP_5_dom"/>
</dbReference>
<keyword evidence="3" id="KW-0813">Transport</keyword>
<name>A0ABR9ZUS3_9FIRM</name>
<comment type="similarity">
    <text evidence="2">Belongs to the bacterial solute-binding protein 5 family.</text>
</comment>
<keyword evidence="4 6" id="KW-0732">Signal</keyword>
<dbReference type="InterPro" id="IPR030678">
    <property type="entry name" value="Peptide/Ni-bd"/>
</dbReference>
<dbReference type="PANTHER" id="PTHR30290:SF9">
    <property type="entry name" value="OLIGOPEPTIDE-BINDING PROTEIN APPA"/>
    <property type="match status" value="1"/>
</dbReference>
<dbReference type="PANTHER" id="PTHR30290">
    <property type="entry name" value="PERIPLASMIC BINDING COMPONENT OF ABC TRANSPORTER"/>
    <property type="match status" value="1"/>
</dbReference>
<feature type="region of interest" description="Disordered" evidence="5">
    <location>
        <begin position="28"/>
        <end position="51"/>
    </location>
</feature>